<dbReference type="Proteomes" id="UP000034753">
    <property type="component" value="Unassembled WGS sequence"/>
</dbReference>
<accession>A0A0G0YPU7</accession>
<evidence type="ECO:0000256" key="6">
    <source>
        <dbReference type="SAM" id="Phobius"/>
    </source>
</evidence>
<name>A0A0G0YPU7_9BACT</name>
<dbReference type="AlphaFoldDB" id="A0A0G0YPU7"/>
<protein>
    <submittedName>
        <fullName evidence="8">Phage shock protein C, PspC</fullName>
    </submittedName>
</protein>
<feature type="domain" description="Phage shock protein PspC N-terminal" evidence="7">
    <location>
        <begin position="2"/>
        <end position="60"/>
    </location>
</feature>
<keyword evidence="2" id="KW-1003">Cell membrane</keyword>
<evidence type="ECO:0000256" key="2">
    <source>
        <dbReference type="ARBA" id="ARBA00022475"/>
    </source>
</evidence>
<evidence type="ECO:0000313" key="9">
    <source>
        <dbReference type="Proteomes" id="UP000034753"/>
    </source>
</evidence>
<keyword evidence="4 6" id="KW-1133">Transmembrane helix</keyword>
<reference evidence="8 9" key="1">
    <citation type="journal article" date="2015" name="Nature">
        <title>rRNA introns, odd ribosomes, and small enigmatic genomes across a large radiation of phyla.</title>
        <authorList>
            <person name="Brown C.T."/>
            <person name="Hug L.A."/>
            <person name="Thomas B.C."/>
            <person name="Sharon I."/>
            <person name="Castelle C.J."/>
            <person name="Singh A."/>
            <person name="Wilkins M.J."/>
            <person name="Williams K.H."/>
            <person name="Banfield J.F."/>
        </authorList>
    </citation>
    <scope>NUCLEOTIDE SEQUENCE [LARGE SCALE GENOMIC DNA]</scope>
</reference>
<evidence type="ECO:0000256" key="4">
    <source>
        <dbReference type="ARBA" id="ARBA00022989"/>
    </source>
</evidence>
<evidence type="ECO:0000256" key="3">
    <source>
        <dbReference type="ARBA" id="ARBA00022692"/>
    </source>
</evidence>
<keyword evidence="3 6" id="KW-0812">Transmembrane</keyword>
<evidence type="ECO:0000313" key="8">
    <source>
        <dbReference type="EMBL" id="KKS11666.1"/>
    </source>
</evidence>
<dbReference type="PANTHER" id="PTHR33885:SF3">
    <property type="entry name" value="PHAGE SHOCK PROTEIN C"/>
    <property type="match status" value="1"/>
</dbReference>
<dbReference type="Pfam" id="PF04024">
    <property type="entry name" value="PspC"/>
    <property type="match status" value="1"/>
</dbReference>
<organism evidence="8 9">
    <name type="scientific">Candidatus Daviesbacteria bacterium GW2011_GWB1_41_5</name>
    <dbReference type="NCBI Taxonomy" id="1618429"/>
    <lineage>
        <taxon>Bacteria</taxon>
        <taxon>Candidatus Daviesiibacteriota</taxon>
    </lineage>
</organism>
<keyword evidence="5 6" id="KW-0472">Membrane</keyword>
<comment type="subcellular location">
    <subcellularLocation>
        <location evidence="1">Cell membrane</location>
        <topology evidence="1">Single-pass membrane protein</topology>
    </subcellularLocation>
</comment>
<proteinExistence type="predicted"/>
<dbReference type="PANTHER" id="PTHR33885">
    <property type="entry name" value="PHAGE SHOCK PROTEIN C"/>
    <property type="match status" value="1"/>
</dbReference>
<comment type="caution">
    <text evidence="8">The sequence shown here is derived from an EMBL/GenBank/DDBJ whole genome shotgun (WGS) entry which is preliminary data.</text>
</comment>
<dbReference type="EMBL" id="LCBN01000068">
    <property type="protein sequence ID" value="KKS11666.1"/>
    <property type="molecule type" value="Genomic_DNA"/>
</dbReference>
<feature type="transmembrane region" description="Helical" evidence="6">
    <location>
        <begin position="33"/>
        <end position="58"/>
    </location>
</feature>
<dbReference type="InterPro" id="IPR007168">
    <property type="entry name" value="Phageshock_PspC_N"/>
</dbReference>
<evidence type="ECO:0000259" key="7">
    <source>
        <dbReference type="Pfam" id="PF04024"/>
    </source>
</evidence>
<sequence length="69" mass="7726">MKKLYRSEKDKTIGGIIGGLGEYFETDSTLLRVITLFTIFITGFIPGLIAYLIALLIVPKRPHEGDRQS</sequence>
<evidence type="ECO:0000256" key="5">
    <source>
        <dbReference type="ARBA" id="ARBA00023136"/>
    </source>
</evidence>
<dbReference type="GO" id="GO:0005886">
    <property type="term" value="C:plasma membrane"/>
    <property type="evidence" value="ECO:0007669"/>
    <property type="project" value="UniProtKB-SubCell"/>
</dbReference>
<evidence type="ECO:0000256" key="1">
    <source>
        <dbReference type="ARBA" id="ARBA00004162"/>
    </source>
</evidence>
<dbReference type="InterPro" id="IPR052027">
    <property type="entry name" value="PspC"/>
</dbReference>
<gene>
    <name evidence="8" type="ORF">UU67_C0068G0013</name>
</gene>